<evidence type="ECO:0000313" key="15">
    <source>
        <dbReference type="Proteomes" id="UP001257909"/>
    </source>
</evidence>
<reference evidence="14 15" key="1">
    <citation type="submission" date="2023-07" db="EMBL/GenBank/DDBJ databases">
        <title>Sorghum-associated microbial communities from plants grown in Nebraska, USA.</title>
        <authorList>
            <person name="Schachtman D."/>
        </authorList>
    </citation>
    <scope>NUCLEOTIDE SEQUENCE [LARGE SCALE GENOMIC DNA]</scope>
    <source>
        <strain evidence="14 15">4138</strain>
    </source>
</reference>
<evidence type="ECO:0000256" key="10">
    <source>
        <dbReference type="ARBA" id="ARBA00023299"/>
    </source>
</evidence>
<evidence type="ECO:0000256" key="11">
    <source>
        <dbReference type="ARBA" id="ARBA00031693"/>
    </source>
</evidence>
<evidence type="ECO:0000313" key="14">
    <source>
        <dbReference type="EMBL" id="MDR7120579.1"/>
    </source>
</evidence>
<evidence type="ECO:0000256" key="9">
    <source>
        <dbReference type="ARBA" id="ARBA00022842"/>
    </source>
</evidence>
<dbReference type="InterPro" id="IPR050582">
    <property type="entry name" value="HAD-like_SerB"/>
</dbReference>
<comment type="caution">
    <text evidence="14">The sequence shown here is derived from an EMBL/GenBank/DDBJ whole genome shotgun (WGS) entry which is preliminary data.</text>
</comment>
<dbReference type="PANTHER" id="PTHR43344:SF2">
    <property type="entry name" value="PHOSPHOSERINE PHOSPHATASE"/>
    <property type="match status" value="1"/>
</dbReference>
<name>A0ABU1VXY8_9GAMM</name>
<evidence type="ECO:0000256" key="4">
    <source>
        <dbReference type="ARBA" id="ARBA00012640"/>
    </source>
</evidence>
<comment type="cofactor">
    <cofactor evidence="1">
        <name>Mg(2+)</name>
        <dbReference type="ChEBI" id="CHEBI:18420"/>
    </cofactor>
</comment>
<evidence type="ECO:0000256" key="12">
    <source>
        <dbReference type="ARBA" id="ARBA00048138"/>
    </source>
</evidence>
<keyword evidence="15" id="KW-1185">Reference proteome</keyword>
<dbReference type="Proteomes" id="UP001257909">
    <property type="component" value="Unassembled WGS sequence"/>
</dbReference>
<sequence>MSFYYKIDPNSFADISLIQWLTAQGAAASTAGSAVLMHASGFYQSEQKAADHLRAPEFWSGLVTGQSTASLRIFSGTITLQQLFAVLQLLPADAAYSLSLNRPHADLALAVRIDFPLALNAEQIQALRLLSEDWTVELVYLPAPVFLQQPGVLVMDMDSTAIQIECIDEIAKLAGVGEQVAAVTARAMNGELDFAQSLRQRVATLKDAPDTVLKQVLDAVPLMPGLEALVAFLQQHQWLVVIASGGFTYFTEALKQRLKLTATFANQLEIVDGKLTGQVLGAVVDAQTKADVVQQIARQYQIPASQTVAIGDGANDLPMLAVAGLGVAFHAKPKVQAQAKAAIRQGSLLQLLYLLES</sequence>
<keyword evidence="10" id="KW-0718">Serine biosynthesis</keyword>
<comment type="catalytic activity">
    <reaction evidence="13">
        <text>O-phospho-D-serine + H2O = D-serine + phosphate</text>
        <dbReference type="Rhea" id="RHEA:24873"/>
        <dbReference type="ChEBI" id="CHEBI:15377"/>
        <dbReference type="ChEBI" id="CHEBI:35247"/>
        <dbReference type="ChEBI" id="CHEBI:43474"/>
        <dbReference type="ChEBI" id="CHEBI:58680"/>
        <dbReference type="EC" id="3.1.3.3"/>
    </reaction>
</comment>
<dbReference type="SFLD" id="SFLDG01136">
    <property type="entry name" value="C1.6:_Phosphoserine_Phosphatas"/>
    <property type="match status" value="1"/>
</dbReference>
<dbReference type="SFLD" id="SFLDF00029">
    <property type="entry name" value="phosphoserine_phosphatase"/>
    <property type="match status" value="1"/>
</dbReference>
<dbReference type="EMBL" id="JAVDWR010000003">
    <property type="protein sequence ID" value="MDR7120579.1"/>
    <property type="molecule type" value="Genomic_DNA"/>
</dbReference>
<dbReference type="SFLD" id="SFLDG01137">
    <property type="entry name" value="C1.6.1:_Phosphoserine_Phosphat"/>
    <property type="match status" value="1"/>
</dbReference>
<dbReference type="EC" id="3.1.3.3" evidence="4"/>
<comment type="catalytic activity">
    <reaction evidence="12">
        <text>O-phospho-L-serine + H2O = L-serine + phosphate</text>
        <dbReference type="Rhea" id="RHEA:21208"/>
        <dbReference type="ChEBI" id="CHEBI:15377"/>
        <dbReference type="ChEBI" id="CHEBI:33384"/>
        <dbReference type="ChEBI" id="CHEBI:43474"/>
        <dbReference type="ChEBI" id="CHEBI:57524"/>
        <dbReference type="EC" id="3.1.3.3"/>
    </reaction>
</comment>
<dbReference type="InterPro" id="IPR023214">
    <property type="entry name" value="HAD_sf"/>
</dbReference>
<evidence type="ECO:0000256" key="5">
    <source>
        <dbReference type="ARBA" id="ARBA00015196"/>
    </source>
</evidence>
<evidence type="ECO:0000256" key="7">
    <source>
        <dbReference type="ARBA" id="ARBA00022723"/>
    </source>
</evidence>
<keyword evidence="8" id="KW-0378">Hydrolase</keyword>
<evidence type="ECO:0000256" key="1">
    <source>
        <dbReference type="ARBA" id="ARBA00001946"/>
    </source>
</evidence>
<dbReference type="InterPro" id="IPR036412">
    <property type="entry name" value="HAD-like_sf"/>
</dbReference>
<comment type="pathway">
    <text evidence="2">Amino-acid biosynthesis; L-serine biosynthesis; L-serine from 3-phospho-D-glycerate: step 3/3.</text>
</comment>
<comment type="similarity">
    <text evidence="3">Belongs to the HAD-like hydrolase superfamily. SerB family.</text>
</comment>
<gene>
    <name evidence="14" type="ORF">J2W69_001513</name>
</gene>
<dbReference type="NCBIfam" id="TIGR01488">
    <property type="entry name" value="HAD-SF-IB"/>
    <property type="match status" value="1"/>
</dbReference>
<accession>A0ABU1VXY8</accession>
<keyword evidence="9" id="KW-0460">Magnesium</keyword>
<evidence type="ECO:0000256" key="13">
    <source>
        <dbReference type="ARBA" id="ARBA00048523"/>
    </source>
</evidence>
<evidence type="ECO:0000256" key="8">
    <source>
        <dbReference type="ARBA" id="ARBA00022801"/>
    </source>
</evidence>
<dbReference type="Pfam" id="PF00702">
    <property type="entry name" value="Hydrolase"/>
    <property type="match status" value="1"/>
</dbReference>
<dbReference type="RefSeq" id="WP_310276169.1">
    <property type="nucleotide sequence ID" value="NZ_JAVDWR010000003.1"/>
</dbReference>
<dbReference type="SFLD" id="SFLDS00003">
    <property type="entry name" value="Haloacid_Dehalogenase"/>
    <property type="match status" value="1"/>
</dbReference>
<dbReference type="NCBIfam" id="TIGR00338">
    <property type="entry name" value="serB"/>
    <property type="match status" value="1"/>
</dbReference>
<protein>
    <recommendedName>
        <fullName evidence="5">Phosphoserine phosphatase</fullName>
        <ecNumber evidence="4">3.1.3.3</ecNumber>
    </recommendedName>
    <alternativeName>
        <fullName evidence="11">O-phosphoserine phosphohydrolase</fullName>
    </alternativeName>
</protein>
<evidence type="ECO:0000256" key="2">
    <source>
        <dbReference type="ARBA" id="ARBA00005135"/>
    </source>
</evidence>
<dbReference type="Gene3D" id="3.40.50.1000">
    <property type="entry name" value="HAD superfamily/HAD-like"/>
    <property type="match status" value="1"/>
</dbReference>
<dbReference type="SUPFAM" id="SSF56784">
    <property type="entry name" value="HAD-like"/>
    <property type="match status" value="1"/>
</dbReference>
<evidence type="ECO:0000256" key="3">
    <source>
        <dbReference type="ARBA" id="ARBA00009184"/>
    </source>
</evidence>
<dbReference type="CDD" id="cd07500">
    <property type="entry name" value="HAD_PSP"/>
    <property type="match status" value="1"/>
</dbReference>
<keyword evidence="7" id="KW-0479">Metal-binding</keyword>
<organism evidence="14 15">
    <name type="scientific">Rheinheimera soli</name>
    <dbReference type="NCBI Taxonomy" id="443616"/>
    <lineage>
        <taxon>Bacteria</taxon>
        <taxon>Pseudomonadati</taxon>
        <taxon>Pseudomonadota</taxon>
        <taxon>Gammaproteobacteria</taxon>
        <taxon>Chromatiales</taxon>
        <taxon>Chromatiaceae</taxon>
        <taxon>Rheinheimera</taxon>
    </lineage>
</organism>
<dbReference type="InterPro" id="IPR004469">
    <property type="entry name" value="PSP"/>
</dbReference>
<dbReference type="PANTHER" id="PTHR43344">
    <property type="entry name" value="PHOSPHOSERINE PHOSPHATASE"/>
    <property type="match status" value="1"/>
</dbReference>
<evidence type="ECO:0000256" key="6">
    <source>
        <dbReference type="ARBA" id="ARBA00022605"/>
    </source>
</evidence>
<proteinExistence type="inferred from homology"/>
<keyword evidence="6" id="KW-0028">Amino-acid biosynthesis</keyword>